<accession>A0A2G3ADI0</accession>
<dbReference type="AlphaFoldDB" id="A0A2G3ADI0"/>
<evidence type="ECO:0000313" key="2">
    <source>
        <dbReference type="Proteomes" id="UP000222542"/>
    </source>
</evidence>
<comment type="caution">
    <text evidence="1">The sequence shown here is derived from an EMBL/GenBank/DDBJ whole genome shotgun (WGS) entry which is preliminary data.</text>
</comment>
<dbReference type="EMBL" id="AYRZ02000001">
    <property type="protein sequence ID" value="PHT92296.1"/>
    <property type="molecule type" value="Genomic_DNA"/>
</dbReference>
<dbReference type="Gramene" id="PHT92296">
    <property type="protein sequence ID" value="PHT92296"/>
    <property type="gene ID" value="T459_00178"/>
</dbReference>
<dbReference type="PANTHER" id="PTHR15140:SF33">
    <property type="entry name" value="LATE BLIGHT RESISTANCE PROTEIN HOMOLOG R1A-3 ISOFORM X1"/>
    <property type="match status" value="1"/>
</dbReference>
<dbReference type="PANTHER" id="PTHR15140">
    <property type="entry name" value="TUBULIN-SPECIFIC CHAPERONE E"/>
    <property type="match status" value="1"/>
</dbReference>
<gene>
    <name evidence="1" type="ORF">T459_00178</name>
</gene>
<evidence type="ECO:0000313" key="1">
    <source>
        <dbReference type="EMBL" id="PHT92296.1"/>
    </source>
</evidence>
<dbReference type="InterPro" id="IPR032675">
    <property type="entry name" value="LRR_dom_sf"/>
</dbReference>
<reference evidence="1 2" key="2">
    <citation type="journal article" date="2017" name="Genome Biol.">
        <title>New reference genome sequences of hot pepper reveal the massive evolution of plant disease-resistance genes by retroduplication.</title>
        <authorList>
            <person name="Kim S."/>
            <person name="Park J."/>
            <person name="Yeom S.I."/>
            <person name="Kim Y.M."/>
            <person name="Seo E."/>
            <person name="Kim K.T."/>
            <person name="Kim M.S."/>
            <person name="Lee J.M."/>
            <person name="Cheong K."/>
            <person name="Shin H.S."/>
            <person name="Kim S.B."/>
            <person name="Han K."/>
            <person name="Lee J."/>
            <person name="Park M."/>
            <person name="Lee H.A."/>
            <person name="Lee H.Y."/>
            <person name="Lee Y."/>
            <person name="Oh S."/>
            <person name="Lee J.H."/>
            <person name="Choi E."/>
            <person name="Choi E."/>
            <person name="Lee S.E."/>
            <person name="Jeon J."/>
            <person name="Kim H."/>
            <person name="Choi G."/>
            <person name="Song H."/>
            <person name="Lee J."/>
            <person name="Lee S.C."/>
            <person name="Kwon J.K."/>
            <person name="Lee H.Y."/>
            <person name="Koo N."/>
            <person name="Hong Y."/>
            <person name="Kim R.W."/>
            <person name="Kang W.H."/>
            <person name="Huh J.H."/>
            <person name="Kang B.C."/>
            <person name="Yang T.J."/>
            <person name="Lee Y.H."/>
            <person name="Bennetzen J.L."/>
            <person name="Choi D."/>
        </authorList>
    </citation>
    <scope>NUCLEOTIDE SEQUENCE [LARGE SCALE GENOMIC DNA]</scope>
    <source>
        <strain evidence="2">cv. CM334</strain>
    </source>
</reference>
<dbReference type="Proteomes" id="UP000222542">
    <property type="component" value="Unassembled WGS sequence"/>
</dbReference>
<proteinExistence type="predicted"/>
<dbReference type="SUPFAM" id="SSF52047">
    <property type="entry name" value="RNI-like"/>
    <property type="match status" value="1"/>
</dbReference>
<reference evidence="1 2" key="1">
    <citation type="journal article" date="2014" name="Nat. Genet.">
        <title>Genome sequence of the hot pepper provides insights into the evolution of pungency in Capsicum species.</title>
        <authorList>
            <person name="Kim S."/>
            <person name="Park M."/>
            <person name="Yeom S.I."/>
            <person name="Kim Y.M."/>
            <person name="Lee J.M."/>
            <person name="Lee H.A."/>
            <person name="Seo E."/>
            <person name="Choi J."/>
            <person name="Cheong K."/>
            <person name="Kim K.T."/>
            <person name="Jung K."/>
            <person name="Lee G.W."/>
            <person name="Oh S.K."/>
            <person name="Bae C."/>
            <person name="Kim S.B."/>
            <person name="Lee H.Y."/>
            <person name="Kim S.Y."/>
            <person name="Kim M.S."/>
            <person name="Kang B.C."/>
            <person name="Jo Y.D."/>
            <person name="Yang H.B."/>
            <person name="Jeong H.J."/>
            <person name="Kang W.H."/>
            <person name="Kwon J.K."/>
            <person name="Shin C."/>
            <person name="Lim J.Y."/>
            <person name="Park J.H."/>
            <person name="Huh J.H."/>
            <person name="Kim J.S."/>
            <person name="Kim B.D."/>
            <person name="Cohen O."/>
            <person name="Paran I."/>
            <person name="Suh M.C."/>
            <person name="Lee S.B."/>
            <person name="Kim Y.K."/>
            <person name="Shin Y."/>
            <person name="Noh S.J."/>
            <person name="Park J."/>
            <person name="Seo Y.S."/>
            <person name="Kwon S.Y."/>
            <person name="Kim H.A."/>
            <person name="Park J.M."/>
            <person name="Kim H.J."/>
            <person name="Choi S.B."/>
            <person name="Bosland P.W."/>
            <person name="Reeves G."/>
            <person name="Jo S.H."/>
            <person name="Lee B.W."/>
            <person name="Cho H.T."/>
            <person name="Choi H.S."/>
            <person name="Lee M.S."/>
            <person name="Yu Y."/>
            <person name="Do Choi Y."/>
            <person name="Park B.S."/>
            <person name="van Deynze A."/>
            <person name="Ashrafi H."/>
            <person name="Hill T."/>
            <person name="Kim W.T."/>
            <person name="Pai H.S."/>
            <person name="Ahn H.K."/>
            <person name="Yeam I."/>
            <person name="Giovannoni J.J."/>
            <person name="Rose J.K."/>
            <person name="Sorensen I."/>
            <person name="Lee S.J."/>
            <person name="Kim R.W."/>
            <person name="Choi I.Y."/>
            <person name="Choi B.S."/>
            <person name="Lim J.S."/>
            <person name="Lee Y.H."/>
            <person name="Choi D."/>
        </authorList>
    </citation>
    <scope>NUCLEOTIDE SEQUENCE [LARGE SCALE GENOMIC DNA]</scope>
    <source>
        <strain evidence="2">cv. CM334</strain>
    </source>
</reference>
<organism evidence="1 2">
    <name type="scientific">Capsicum annuum</name>
    <name type="common">Capsicum pepper</name>
    <dbReference type="NCBI Taxonomy" id="4072"/>
    <lineage>
        <taxon>Eukaryota</taxon>
        <taxon>Viridiplantae</taxon>
        <taxon>Streptophyta</taxon>
        <taxon>Embryophyta</taxon>
        <taxon>Tracheophyta</taxon>
        <taxon>Spermatophyta</taxon>
        <taxon>Magnoliopsida</taxon>
        <taxon>eudicotyledons</taxon>
        <taxon>Gunneridae</taxon>
        <taxon>Pentapetalae</taxon>
        <taxon>asterids</taxon>
        <taxon>lamiids</taxon>
        <taxon>Solanales</taxon>
        <taxon>Solanaceae</taxon>
        <taxon>Solanoideae</taxon>
        <taxon>Capsiceae</taxon>
        <taxon>Capsicum</taxon>
    </lineage>
</organism>
<sequence>MKILCKLPKLEVLKLKYYAFRGSEWEPTDERFQQLKFLLLDGTDLIHWKASSIQFPKLQSLVLKNCYCLYEIPDDVVEISTLQFIELYNCSSTADDSANRILEEQLSLGNDDLVGPTGAWTGRPNGDEPGSNTMLMNTTERVKGQVKSLHRELSLMKAFLKVSREKRMEVPSLQNMELFWPPPAAAASARIIQQEKQEGDVKDNAFKLVIYPPDI</sequence>
<name>A0A2G3ADI0_CAPAN</name>
<protein>
    <submittedName>
        <fullName evidence="1">Uncharacterized protein</fullName>
    </submittedName>
</protein>
<keyword evidence="2" id="KW-1185">Reference proteome</keyword>
<dbReference type="Gene3D" id="3.80.10.10">
    <property type="entry name" value="Ribonuclease Inhibitor"/>
    <property type="match status" value="1"/>
</dbReference>